<feature type="non-terminal residue" evidence="2">
    <location>
        <position position="80"/>
    </location>
</feature>
<feature type="compositionally biased region" description="Polar residues" evidence="1">
    <location>
        <begin position="15"/>
        <end position="43"/>
    </location>
</feature>
<evidence type="ECO:0000313" key="3">
    <source>
        <dbReference type="Proteomes" id="UP000681720"/>
    </source>
</evidence>
<evidence type="ECO:0000256" key="1">
    <source>
        <dbReference type="SAM" id="MobiDB-lite"/>
    </source>
</evidence>
<accession>A0A8S2YRT3</accession>
<name>A0A8S2YRT3_9BILA</name>
<proteinExistence type="predicted"/>
<feature type="non-terminal residue" evidence="2">
    <location>
        <position position="1"/>
    </location>
</feature>
<protein>
    <submittedName>
        <fullName evidence="2">Uncharacterized protein</fullName>
    </submittedName>
</protein>
<evidence type="ECO:0000313" key="2">
    <source>
        <dbReference type="EMBL" id="CAF4582742.1"/>
    </source>
</evidence>
<reference evidence="2" key="1">
    <citation type="submission" date="2021-02" db="EMBL/GenBank/DDBJ databases">
        <authorList>
            <person name="Nowell W R."/>
        </authorList>
    </citation>
    <scope>NUCLEOTIDE SEQUENCE</scope>
</reference>
<comment type="caution">
    <text evidence="2">The sequence shown here is derived from an EMBL/GenBank/DDBJ whole genome shotgun (WGS) entry which is preliminary data.</text>
</comment>
<dbReference type="EMBL" id="CAJOBJ010099933">
    <property type="protein sequence ID" value="CAF4582742.1"/>
    <property type="molecule type" value="Genomic_DNA"/>
</dbReference>
<feature type="region of interest" description="Disordered" evidence="1">
    <location>
        <begin position="1"/>
        <end position="80"/>
    </location>
</feature>
<dbReference type="Proteomes" id="UP000681720">
    <property type="component" value="Unassembled WGS sequence"/>
</dbReference>
<sequence>SSSIMSPITKHIPQTIFTSQESISSIRSRARTPSSSKYNTASNHSKHDQQKQKGKTTGPGGAARKDVRVYFNDPAIQKRL</sequence>
<gene>
    <name evidence="2" type="ORF">GIL414_LOCUS38150</name>
</gene>
<dbReference type="AlphaFoldDB" id="A0A8S2YRT3"/>
<organism evidence="2 3">
    <name type="scientific">Rotaria magnacalcarata</name>
    <dbReference type="NCBI Taxonomy" id="392030"/>
    <lineage>
        <taxon>Eukaryota</taxon>
        <taxon>Metazoa</taxon>
        <taxon>Spiralia</taxon>
        <taxon>Gnathifera</taxon>
        <taxon>Rotifera</taxon>
        <taxon>Eurotatoria</taxon>
        <taxon>Bdelloidea</taxon>
        <taxon>Philodinida</taxon>
        <taxon>Philodinidae</taxon>
        <taxon>Rotaria</taxon>
    </lineage>
</organism>